<proteinExistence type="predicted"/>
<dbReference type="EMBL" id="MU006326">
    <property type="protein sequence ID" value="KAF2847392.1"/>
    <property type="molecule type" value="Genomic_DNA"/>
</dbReference>
<feature type="transmembrane region" description="Helical" evidence="1">
    <location>
        <begin position="107"/>
        <end position="128"/>
    </location>
</feature>
<evidence type="ECO:0000313" key="3">
    <source>
        <dbReference type="EMBL" id="KAF2847392.1"/>
    </source>
</evidence>
<keyword evidence="1" id="KW-0472">Membrane</keyword>
<evidence type="ECO:0000256" key="1">
    <source>
        <dbReference type="SAM" id="Phobius"/>
    </source>
</evidence>
<evidence type="ECO:0000259" key="2">
    <source>
        <dbReference type="Pfam" id="PF25130"/>
    </source>
</evidence>
<dbReference type="PANTHER" id="PTHR42078:SF1">
    <property type="entry name" value="GLUCAN 1, 4-ALPHA-GLUCOSIDASE"/>
    <property type="match status" value="1"/>
</dbReference>
<dbReference type="InterPro" id="IPR056722">
    <property type="entry name" value="DUF7820"/>
</dbReference>
<evidence type="ECO:0000313" key="4">
    <source>
        <dbReference type="Proteomes" id="UP000799423"/>
    </source>
</evidence>
<dbReference type="AlphaFoldDB" id="A0A6A7AWE5"/>
<dbReference type="OrthoDB" id="5384459at2759"/>
<keyword evidence="1" id="KW-0812">Transmembrane</keyword>
<reference evidence="3" key="1">
    <citation type="submission" date="2020-01" db="EMBL/GenBank/DDBJ databases">
        <authorList>
            <consortium name="DOE Joint Genome Institute"/>
            <person name="Haridas S."/>
            <person name="Albert R."/>
            <person name="Binder M."/>
            <person name="Bloem J."/>
            <person name="Labutti K."/>
            <person name="Salamov A."/>
            <person name="Andreopoulos B."/>
            <person name="Baker S.E."/>
            <person name="Barry K."/>
            <person name="Bills G."/>
            <person name="Bluhm B.H."/>
            <person name="Cannon C."/>
            <person name="Castanera R."/>
            <person name="Culley D.E."/>
            <person name="Daum C."/>
            <person name="Ezra D."/>
            <person name="Gonzalez J.B."/>
            <person name="Henrissat B."/>
            <person name="Kuo A."/>
            <person name="Liang C."/>
            <person name="Lipzen A."/>
            <person name="Lutzoni F."/>
            <person name="Magnuson J."/>
            <person name="Mondo S."/>
            <person name="Nolan M."/>
            <person name="Ohm R."/>
            <person name="Pangilinan J."/>
            <person name="Park H.-J."/>
            <person name="Ramirez L."/>
            <person name="Alfaro M."/>
            <person name="Sun H."/>
            <person name="Tritt A."/>
            <person name="Yoshinaga Y."/>
            <person name="Zwiers L.-H."/>
            <person name="Turgeon B.G."/>
            <person name="Goodwin S.B."/>
            <person name="Spatafora J.W."/>
            <person name="Crous P.W."/>
            <person name="Grigoriev I.V."/>
        </authorList>
    </citation>
    <scope>NUCLEOTIDE SEQUENCE</scope>
    <source>
        <strain evidence="3">IPT5</strain>
    </source>
</reference>
<protein>
    <recommendedName>
        <fullName evidence="2">DUF7820 domain-containing protein</fullName>
    </recommendedName>
</protein>
<keyword evidence="1" id="KW-1133">Transmembrane helix</keyword>
<feature type="domain" description="DUF7820" evidence="2">
    <location>
        <begin position="154"/>
        <end position="316"/>
    </location>
</feature>
<dbReference type="PANTHER" id="PTHR42078">
    <property type="entry name" value="GLUCAN 1, 4-ALPHA-GLUCOSIDASE"/>
    <property type="match status" value="1"/>
</dbReference>
<keyword evidence="4" id="KW-1185">Reference proteome</keyword>
<gene>
    <name evidence="3" type="ORF">T440DRAFT_456546</name>
</gene>
<dbReference type="Pfam" id="PF25130">
    <property type="entry name" value="DUF7820"/>
    <property type="match status" value="1"/>
</dbReference>
<organism evidence="3 4">
    <name type="scientific">Plenodomus tracheiphilus IPT5</name>
    <dbReference type="NCBI Taxonomy" id="1408161"/>
    <lineage>
        <taxon>Eukaryota</taxon>
        <taxon>Fungi</taxon>
        <taxon>Dikarya</taxon>
        <taxon>Ascomycota</taxon>
        <taxon>Pezizomycotina</taxon>
        <taxon>Dothideomycetes</taxon>
        <taxon>Pleosporomycetidae</taxon>
        <taxon>Pleosporales</taxon>
        <taxon>Pleosporineae</taxon>
        <taxon>Leptosphaeriaceae</taxon>
        <taxon>Plenodomus</taxon>
    </lineage>
</organism>
<accession>A0A6A7AWE5</accession>
<dbReference type="Proteomes" id="UP000799423">
    <property type="component" value="Unassembled WGS sequence"/>
</dbReference>
<sequence length="415" mass="45593">MPFPYRSLKSIQPLPSIYTAFPVNHSDAQTSIDSAVNSGTCLIRHIEDGIEVVPFERRNSVSAPILSPDQNEKEVLFISQTETGAVEKPLPSLPGNSWQRLSIRQRMLALLFAQLVMLMVVGLALMAVKQRSSQRDAHPRARTVGNDSAHTEAVLSIQRGMFAVAVQLPEQQSSACLANMNESAAWRCASDMTLQLNILPSPADDDHMTLITLGFLLGNDSLARGHQTPDLQPTQLTRLANNSSAGQTYHFRSTYDKIIYIPESSLAPKDEPSKETASSHAAFQPGETLWQCTFNDTLMEGYIYVDQPSTTKVIHTGPGSNASVVTGTKAFPYAIKLVEQTIPSTTDPYCERLVVQDDGSVVTGSEKVTLRLREPAMQGRSGSSLVEPVKFRPRSPMQSTDSCRCQWLIKPLVHL</sequence>
<name>A0A6A7AWE5_9PLEO</name>